<organism evidence="3 4">
    <name type="scientific">Tumebacillus amylolyticus</name>
    <dbReference type="NCBI Taxonomy" id="2801339"/>
    <lineage>
        <taxon>Bacteria</taxon>
        <taxon>Bacillati</taxon>
        <taxon>Bacillota</taxon>
        <taxon>Bacilli</taxon>
        <taxon>Bacillales</taxon>
        <taxon>Alicyclobacillaceae</taxon>
        <taxon>Tumebacillus</taxon>
    </lineage>
</organism>
<dbReference type="InterPro" id="IPR017853">
    <property type="entry name" value="GH"/>
</dbReference>
<dbReference type="InterPro" id="IPR012854">
    <property type="entry name" value="Cu_amine_oxidase-like_N"/>
</dbReference>
<evidence type="ECO:0000256" key="1">
    <source>
        <dbReference type="SAM" id="SignalP"/>
    </source>
</evidence>
<dbReference type="Proteomes" id="UP000602284">
    <property type="component" value="Unassembled WGS sequence"/>
</dbReference>
<dbReference type="Pfam" id="PF07833">
    <property type="entry name" value="Cu_amine_oxidN1"/>
    <property type="match status" value="1"/>
</dbReference>
<dbReference type="PROSITE" id="PS51910">
    <property type="entry name" value="GH18_2"/>
    <property type="match status" value="1"/>
</dbReference>
<dbReference type="SUPFAM" id="SSF51445">
    <property type="entry name" value="(Trans)glycosidases"/>
    <property type="match status" value="1"/>
</dbReference>
<dbReference type="InterPro" id="IPR001223">
    <property type="entry name" value="Glyco_hydro18_cat"/>
</dbReference>
<proteinExistence type="predicted"/>
<dbReference type="RefSeq" id="WP_201638188.1">
    <property type="nucleotide sequence ID" value="NZ_JAEQNB010000009.1"/>
</dbReference>
<feature type="signal peptide" evidence="1">
    <location>
        <begin position="1"/>
        <end position="28"/>
    </location>
</feature>
<accession>A0ABS1JFW8</accession>
<reference evidence="3 4" key="1">
    <citation type="submission" date="2021-01" db="EMBL/GenBank/DDBJ databases">
        <title>Tumebacillus sp. strain ITR2 16S ribosomal RNA gene Genome sequencing and assembly.</title>
        <authorList>
            <person name="Kang M."/>
        </authorList>
    </citation>
    <scope>NUCLEOTIDE SEQUENCE [LARGE SCALE GENOMIC DNA]</scope>
    <source>
        <strain evidence="3 4">ITR2</strain>
    </source>
</reference>
<dbReference type="SMART" id="SM00636">
    <property type="entry name" value="Glyco_18"/>
    <property type="match status" value="1"/>
</dbReference>
<keyword evidence="4" id="KW-1185">Reference proteome</keyword>
<keyword evidence="1" id="KW-0732">Signal</keyword>
<dbReference type="EMBL" id="JAEQNB010000009">
    <property type="protein sequence ID" value="MBL0389185.1"/>
    <property type="molecule type" value="Genomic_DNA"/>
</dbReference>
<dbReference type="InterPro" id="IPR036582">
    <property type="entry name" value="Mao_N_sf"/>
</dbReference>
<evidence type="ECO:0000313" key="3">
    <source>
        <dbReference type="EMBL" id="MBL0389185.1"/>
    </source>
</evidence>
<dbReference type="Gene3D" id="3.20.20.80">
    <property type="entry name" value="Glycosidases"/>
    <property type="match status" value="1"/>
</dbReference>
<dbReference type="PANTHER" id="PTHR46066">
    <property type="entry name" value="CHITINASE DOMAIN-CONTAINING PROTEIN 1 FAMILY MEMBER"/>
    <property type="match status" value="1"/>
</dbReference>
<dbReference type="Gene3D" id="3.30.457.10">
    <property type="entry name" value="Copper amine oxidase-like, N-terminal domain"/>
    <property type="match status" value="1"/>
</dbReference>
<gene>
    <name evidence="3" type="ORF">JJB07_21565</name>
</gene>
<sequence length="425" mass="46914">MRHGKGFQALLAGLMLFASLAITPAAHATPMAAMAEPRIMIQLDGVMLPAPVDPIQYNARTMVPFRTIGAALGLSIEWDEATQTVIATGPGKEVRLQVGNKTATVEKKSVALDAEPILVQDRVLIPVRFLSEQFGAKVGWDEATNTVLITSQPRQMDTMVFYGLGSYDKRNYLPKFKDTALTWSILDANGSFNVNQSEYHWPTEGADDFLKEVKSEKVGTTLMVFSENKSGEITKLMGNPDLQQKFATDLANKLTEQGLDGAMLDFETLGDPVKDDVATVRAHYASLVKIVADVLHKQNKKLSVVMAPLNGWYKGYDYQAVAQSADQLFIMAYSYVNDKLPQPNDKVQEAIQMAQEVVPSDKLMLGINAYSETPQTVKEKIGLAKRYNLRGVGFWILVVFDPDFMNAIDDSLILHDETKDDIQGG</sequence>
<feature type="chain" id="PRO_5046658880" evidence="1">
    <location>
        <begin position="29"/>
        <end position="425"/>
    </location>
</feature>
<comment type="caution">
    <text evidence="3">The sequence shown here is derived from an EMBL/GenBank/DDBJ whole genome shotgun (WGS) entry which is preliminary data.</text>
</comment>
<evidence type="ECO:0000313" key="4">
    <source>
        <dbReference type="Proteomes" id="UP000602284"/>
    </source>
</evidence>
<feature type="domain" description="GH18" evidence="2">
    <location>
        <begin position="156"/>
        <end position="415"/>
    </location>
</feature>
<dbReference type="SUPFAM" id="SSF55383">
    <property type="entry name" value="Copper amine oxidase, domain N"/>
    <property type="match status" value="1"/>
</dbReference>
<protein>
    <submittedName>
        <fullName evidence="3">Copper amine oxidase</fullName>
    </submittedName>
</protein>
<evidence type="ECO:0000259" key="2">
    <source>
        <dbReference type="PROSITE" id="PS51910"/>
    </source>
</evidence>
<dbReference type="InterPro" id="IPR011583">
    <property type="entry name" value="Chitinase_II/V-like_cat"/>
</dbReference>
<dbReference type="PANTHER" id="PTHR46066:SF2">
    <property type="entry name" value="CHITINASE DOMAIN-CONTAINING PROTEIN 1"/>
    <property type="match status" value="1"/>
</dbReference>
<dbReference type="Pfam" id="PF00704">
    <property type="entry name" value="Glyco_hydro_18"/>
    <property type="match status" value="1"/>
</dbReference>
<name>A0ABS1JFW8_9BACL</name>